<dbReference type="SUPFAM" id="SSF51735">
    <property type="entry name" value="NAD(P)-binding Rossmann-fold domains"/>
    <property type="match status" value="1"/>
</dbReference>
<sequence>MSNPSLKNQIIIITGASSGIGKQMAIAAARKGAFLILMARSLDKLQIIQKDINDNYGVEAEVHAIDVSDTNAVQHVFSKIFNHHGHIDALINNAGFGVFDYFAEADPNDIKKMFEVNVIGLMNCTRMVVPYMLKSNKGHIINVASIAGKLATPKSTVYSASKHAVLGFTNGLRMELAGTNIHVTAVNPGPIRTNFFDIADPSGQYIANVGRFMVEPEKVAHKVVDIIGTNTREVNIPWTMSTGARLYQIFPRLVEKIAGNLLSKK</sequence>
<evidence type="ECO:0000256" key="3">
    <source>
        <dbReference type="RuleBase" id="RU000363"/>
    </source>
</evidence>
<accession>A0ABW2Q2C0</accession>
<comment type="caution">
    <text evidence="4">The sequence shown here is derived from an EMBL/GenBank/DDBJ whole genome shotgun (WGS) entry which is preliminary data.</text>
</comment>
<dbReference type="PROSITE" id="PS00061">
    <property type="entry name" value="ADH_SHORT"/>
    <property type="match status" value="1"/>
</dbReference>
<dbReference type="PRINTS" id="PR00081">
    <property type="entry name" value="GDHRDH"/>
</dbReference>
<organism evidence="4 5">
    <name type="scientific">Scopulibacillus cellulosilyticus</name>
    <dbReference type="NCBI Taxonomy" id="2665665"/>
    <lineage>
        <taxon>Bacteria</taxon>
        <taxon>Bacillati</taxon>
        <taxon>Bacillota</taxon>
        <taxon>Bacilli</taxon>
        <taxon>Bacillales</taxon>
        <taxon>Sporolactobacillaceae</taxon>
        <taxon>Scopulibacillus</taxon>
    </lineage>
</organism>
<dbReference type="GO" id="GO:0016491">
    <property type="term" value="F:oxidoreductase activity"/>
    <property type="evidence" value="ECO:0007669"/>
    <property type="project" value="UniProtKB-KW"/>
</dbReference>
<proteinExistence type="inferred from homology"/>
<dbReference type="InterPro" id="IPR002347">
    <property type="entry name" value="SDR_fam"/>
</dbReference>
<dbReference type="Pfam" id="PF00106">
    <property type="entry name" value="adh_short"/>
    <property type="match status" value="1"/>
</dbReference>
<dbReference type="PANTHER" id="PTHR44196">
    <property type="entry name" value="DEHYDROGENASE/REDUCTASE SDR FAMILY MEMBER 7B"/>
    <property type="match status" value="1"/>
</dbReference>
<dbReference type="Gene3D" id="3.40.50.720">
    <property type="entry name" value="NAD(P)-binding Rossmann-like Domain"/>
    <property type="match status" value="1"/>
</dbReference>
<evidence type="ECO:0000256" key="2">
    <source>
        <dbReference type="ARBA" id="ARBA00023002"/>
    </source>
</evidence>
<keyword evidence="2 4" id="KW-0560">Oxidoreductase</keyword>
<dbReference type="PIRSF" id="PIRSF000126">
    <property type="entry name" value="11-beta-HSD1"/>
    <property type="match status" value="1"/>
</dbReference>
<dbReference type="RefSeq" id="WP_380968597.1">
    <property type="nucleotide sequence ID" value="NZ_JBHTCO010000039.1"/>
</dbReference>
<dbReference type="PANTHER" id="PTHR44196:SF1">
    <property type="entry name" value="DEHYDROGENASE_REDUCTASE SDR FAMILY MEMBER 7B"/>
    <property type="match status" value="1"/>
</dbReference>
<evidence type="ECO:0000313" key="4">
    <source>
        <dbReference type="EMBL" id="MFC7394775.1"/>
    </source>
</evidence>
<dbReference type="InterPro" id="IPR036291">
    <property type="entry name" value="NAD(P)-bd_dom_sf"/>
</dbReference>
<protein>
    <submittedName>
        <fullName evidence="4">SDR family NAD(P)-dependent oxidoreductase</fullName>
        <ecNumber evidence="4">1.-.-.-</ecNumber>
    </submittedName>
</protein>
<keyword evidence="5" id="KW-1185">Reference proteome</keyword>
<dbReference type="EC" id="1.-.-.-" evidence="4"/>
<dbReference type="Proteomes" id="UP001596505">
    <property type="component" value="Unassembled WGS sequence"/>
</dbReference>
<name>A0ABW2Q2C0_9BACL</name>
<comment type="similarity">
    <text evidence="1 3">Belongs to the short-chain dehydrogenases/reductases (SDR) family.</text>
</comment>
<dbReference type="PRINTS" id="PR00080">
    <property type="entry name" value="SDRFAMILY"/>
</dbReference>
<evidence type="ECO:0000256" key="1">
    <source>
        <dbReference type="ARBA" id="ARBA00006484"/>
    </source>
</evidence>
<evidence type="ECO:0000313" key="5">
    <source>
        <dbReference type="Proteomes" id="UP001596505"/>
    </source>
</evidence>
<reference evidence="5" key="1">
    <citation type="journal article" date="2019" name="Int. J. Syst. Evol. Microbiol.">
        <title>The Global Catalogue of Microorganisms (GCM) 10K type strain sequencing project: providing services to taxonomists for standard genome sequencing and annotation.</title>
        <authorList>
            <consortium name="The Broad Institute Genomics Platform"/>
            <consortium name="The Broad Institute Genome Sequencing Center for Infectious Disease"/>
            <person name="Wu L."/>
            <person name="Ma J."/>
        </authorList>
    </citation>
    <scope>NUCLEOTIDE SEQUENCE [LARGE SCALE GENOMIC DNA]</scope>
    <source>
        <strain evidence="5">CGMCC 1.16305</strain>
    </source>
</reference>
<dbReference type="EMBL" id="JBHTCO010000039">
    <property type="protein sequence ID" value="MFC7394775.1"/>
    <property type="molecule type" value="Genomic_DNA"/>
</dbReference>
<dbReference type="InterPro" id="IPR020904">
    <property type="entry name" value="Sc_DH/Rdtase_CS"/>
</dbReference>
<gene>
    <name evidence="4" type="ORF">ACFQRG_17775</name>
</gene>